<accession>A0AA86PMF5</accession>
<comment type="caution">
    <text evidence="1">The sequence shown here is derived from an EMBL/GenBank/DDBJ whole genome shotgun (WGS) entry which is preliminary data.</text>
</comment>
<proteinExistence type="predicted"/>
<reference evidence="2 3" key="2">
    <citation type="submission" date="2024-07" db="EMBL/GenBank/DDBJ databases">
        <authorList>
            <person name="Akdeniz Z."/>
        </authorList>
    </citation>
    <scope>NUCLEOTIDE SEQUENCE [LARGE SCALE GENOMIC DNA]</scope>
</reference>
<dbReference type="EMBL" id="CAXDID020000258">
    <property type="protein sequence ID" value="CAL6066061.1"/>
    <property type="molecule type" value="Genomic_DNA"/>
</dbReference>
<evidence type="ECO:0000313" key="1">
    <source>
        <dbReference type="EMBL" id="CAI9942181.1"/>
    </source>
</evidence>
<dbReference type="AlphaFoldDB" id="A0AA86PMF5"/>
<name>A0AA86PMF5_9EUKA</name>
<evidence type="ECO:0000313" key="2">
    <source>
        <dbReference type="EMBL" id="CAL6066061.1"/>
    </source>
</evidence>
<dbReference type="Proteomes" id="UP001642409">
    <property type="component" value="Unassembled WGS sequence"/>
</dbReference>
<keyword evidence="3" id="KW-1185">Reference proteome</keyword>
<protein>
    <submittedName>
        <fullName evidence="2">Hypothetical_protein</fullName>
    </submittedName>
</protein>
<dbReference type="EMBL" id="CATOUU010000698">
    <property type="protein sequence ID" value="CAI9942181.1"/>
    <property type="molecule type" value="Genomic_DNA"/>
</dbReference>
<sequence>MKDVYREFDYLQKIQEQARLIYNIGEQSVRIMLNNVSMKKIQSQVQQRKISYVNLLSTSIPQYNYLSSLNSVQVSSSYIVNDVSMNLTQEDNVVGLKMLSLDFNESQQEEANKCVKKLSMLRQVESCGLKQRRDE</sequence>
<organism evidence="1">
    <name type="scientific">Hexamita inflata</name>
    <dbReference type="NCBI Taxonomy" id="28002"/>
    <lineage>
        <taxon>Eukaryota</taxon>
        <taxon>Metamonada</taxon>
        <taxon>Diplomonadida</taxon>
        <taxon>Hexamitidae</taxon>
        <taxon>Hexamitinae</taxon>
        <taxon>Hexamita</taxon>
    </lineage>
</organism>
<reference evidence="1" key="1">
    <citation type="submission" date="2023-06" db="EMBL/GenBank/DDBJ databases">
        <authorList>
            <person name="Kurt Z."/>
        </authorList>
    </citation>
    <scope>NUCLEOTIDE SEQUENCE</scope>
</reference>
<gene>
    <name evidence="1" type="ORF">HINF_LOCUS29826</name>
    <name evidence="2" type="ORF">HINF_LOCUS52140</name>
</gene>
<evidence type="ECO:0000313" key="3">
    <source>
        <dbReference type="Proteomes" id="UP001642409"/>
    </source>
</evidence>